<protein>
    <recommendedName>
        <fullName evidence="5">Putative 3-methyladenine DNA glycosylase</fullName>
        <ecNumber evidence="5">3.2.2.-</ecNumber>
    </recommendedName>
</protein>
<keyword evidence="4 5" id="KW-0234">DNA repair</keyword>
<dbReference type="NCBIfam" id="TIGR00567">
    <property type="entry name" value="3mg"/>
    <property type="match status" value="1"/>
</dbReference>
<comment type="caution">
    <text evidence="6">The sequence shown here is derived from an EMBL/GenBank/DDBJ whole genome shotgun (WGS) entry which is preliminary data.</text>
</comment>
<proteinExistence type="inferred from homology"/>
<gene>
    <name evidence="6" type="ORF">HXK23_04950</name>
</gene>
<dbReference type="CDD" id="cd00540">
    <property type="entry name" value="AAG"/>
    <property type="match status" value="1"/>
</dbReference>
<name>A0A930YTB2_9ACTN</name>
<evidence type="ECO:0000256" key="3">
    <source>
        <dbReference type="ARBA" id="ARBA00022801"/>
    </source>
</evidence>
<dbReference type="GO" id="GO:0003677">
    <property type="term" value="F:DNA binding"/>
    <property type="evidence" value="ECO:0007669"/>
    <property type="project" value="InterPro"/>
</dbReference>
<sequence>MFPDFLENPSDVAAPLLLGCTLTRTITLNGEKHKLVARIVETEAYDQDDPASHAFGGPSERNAAMFGPAGHLYVYVSYGMHHCCNVVCGPEGFGSGCLVRAVEPLEGVEVMRELREAGRAGKAHTGHAGKEQAERARKHPLKLRDLTNGPGKVCAALGIDKALYGHDLTVEPLVLDYVPLLPGETIGRSPRVGISKNADAPKRFFIEGNAFVSRA</sequence>
<dbReference type="EC" id="3.2.2.-" evidence="5"/>
<evidence type="ECO:0000256" key="2">
    <source>
        <dbReference type="ARBA" id="ARBA00022763"/>
    </source>
</evidence>
<dbReference type="InterPro" id="IPR036995">
    <property type="entry name" value="MPG_sf"/>
</dbReference>
<organism evidence="6 7">
    <name type="scientific">Lancefieldella parvula</name>
    <dbReference type="NCBI Taxonomy" id="1382"/>
    <lineage>
        <taxon>Bacteria</taxon>
        <taxon>Bacillati</taxon>
        <taxon>Actinomycetota</taxon>
        <taxon>Coriobacteriia</taxon>
        <taxon>Coriobacteriales</taxon>
        <taxon>Atopobiaceae</taxon>
        <taxon>Lancefieldella</taxon>
    </lineage>
</organism>
<evidence type="ECO:0000256" key="1">
    <source>
        <dbReference type="ARBA" id="ARBA00009232"/>
    </source>
</evidence>
<dbReference type="GO" id="GO:0003905">
    <property type="term" value="F:alkylbase DNA N-glycosylase activity"/>
    <property type="evidence" value="ECO:0007669"/>
    <property type="project" value="InterPro"/>
</dbReference>
<reference evidence="6" key="1">
    <citation type="submission" date="2020-04" db="EMBL/GenBank/DDBJ databases">
        <title>Deep metagenomics examines the oral microbiome during advanced dental caries in children, revealing novel taxa and co-occurrences with host molecules.</title>
        <authorList>
            <person name="Baker J.L."/>
            <person name="Morton J.T."/>
            <person name="Dinis M."/>
            <person name="Alvarez R."/>
            <person name="Tran N.C."/>
            <person name="Knight R."/>
            <person name="Edlund A."/>
        </authorList>
    </citation>
    <scope>NUCLEOTIDE SEQUENCE</scope>
    <source>
        <strain evidence="6">JCVI_22A_bin.2</strain>
    </source>
</reference>
<dbReference type="InterPro" id="IPR011034">
    <property type="entry name" value="Formyl_transferase-like_C_sf"/>
</dbReference>
<evidence type="ECO:0000313" key="7">
    <source>
        <dbReference type="Proteomes" id="UP000772566"/>
    </source>
</evidence>
<dbReference type="InterPro" id="IPR003180">
    <property type="entry name" value="MPG"/>
</dbReference>
<dbReference type="PANTHER" id="PTHR10429:SF0">
    <property type="entry name" value="DNA-3-METHYLADENINE GLYCOSYLASE"/>
    <property type="match status" value="1"/>
</dbReference>
<dbReference type="PANTHER" id="PTHR10429">
    <property type="entry name" value="DNA-3-METHYLADENINE GLYCOSYLASE"/>
    <property type="match status" value="1"/>
</dbReference>
<keyword evidence="3 5" id="KW-0378">Hydrolase</keyword>
<dbReference type="FunFam" id="3.10.300.10:FF:000001">
    <property type="entry name" value="Putative 3-methyladenine DNA glycosylase"/>
    <property type="match status" value="1"/>
</dbReference>
<evidence type="ECO:0000313" key="6">
    <source>
        <dbReference type="EMBL" id="MBF4809547.1"/>
    </source>
</evidence>
<evidence type="ECO:0000256" key="5">
    <source>
        <dbReference type="HAMAP-Rule" id="MF_00527"/>
    </source>
</evidence>
<dbReference type="HAMAP" id="MF_00527">
    <property type="entry name" value="3MGH"/>
    <property type="match status" value="1"/>
</dbReference>
<keyword evidence="2 5" id="KW-0227">DNA damage</keyword>
<dbReference type="GO" id="GO:0006284">
    <property type="term" value="P:base-excision repair"/>
    <property type="evidence" value="ECO:0007669"/>
    <property type="project" value="InterPro"/>
</dbReference>
<dbReference type="Pfam" id="PF02245">
    <property type="entry name" value="Pur_DNA_glyco"/>
    <property type="match status" value="1"/>
</dbReference>
<evidence type="ECO:0000256" key="4">
    <source>
        <dbReference type="ARBA" id="ARBA00023204"/>
    </source>
</evidence>
<comment type="similarity">
    <text evidence="1 5">Belongs to the DNA glycosylase MPG family.</text>
</comment>
<dbReference type="SUPFAM" id="SSF50486">
    <property type="entry name" value="FMT C-terminal domain-like"/>
    <property type="match status" value="1"/>
</dbReference>
<dbReference type="EMBL" id="JABZGT010000308">
    <property type="protein sequence ID" value="MBF4809547.1"/>
    <property type="molecule type" value="Genomic_DNA"/>
</dbReference>
<dbReference type="Proteomes" id="UP000772566">
    <property type="component" value="Unassembled WGS sequence"/>
</dbReference>
<accession>A0A930YTB2</accession>
<dbReference type="AlphaFoldDB" id="A0A930YTB2"/>
<dbReference type="Gene3D" id="3.10.300.10">
    <property type="entry name" value="Methylpurine-DNA glycosylase (MPG)"/>
    <property type="match status" value="1"/>
</dbReference>